<dbReference type="AlphaFoldDB" id="A0A0E9WVX8"/>
<reference evidence="1" key="1">
    <citation type="submission" date="2014-11" db="EMBL/GenBank/DDBJ databases">
        <authorList>
            <person name="Amaro Gonzalez C."/>
        </authorList>
    </citation>
    <scope>NUCLEOTIDE SEQUENCE</scope>
</reference>
<name>A0A0E9WVX8_ANGAN</name>
<protein>
    <submittedName>
        <fullName evidence="1">Uncharacterized protein</fullName>
    </submittedName>
</protein>
<reference evidence="1" key="2">
    <citation type="journal article" date="2015" name="Fish Shellfish Immunol.">
        <title>Early steps in the European eel (Anguilla anguilla)-Vibrio vulnificus interaction in the gills: Role of the RtxA13 toxin.</title>
        <authorList>
            <person name="Callol A."/>
            <person name="Pajuelo D."/>
            <person name="Ebbesson L."/>
            <person name="Teles M."/>
            <person name="MacKenzie S."/>
            <person name="Amaro C."/>
        </authorList>
    </citation>
    <scope>NUCLEOTIDE SEQUENCE</scope>
</reference>
<evidence type="ECO:0000313" key="1">
    <source>
        <dbReference type="EMBL" id="JAH94346.1"/>
    </source>
</evidence>
<organism evidence="1">
    <name type="scientific">Anguilla anguilla</name>
    <name type="common">European freshwater eel</name>
    <name type="synonym">Muraena anguilla</name>
    <dbReference type="NCBI Taxonomy" id="7936"/>
    <lineage>
        <taxon>Eukaryota</taxon>
        <taxon>Metazoa</taxon>
        <taxon>Chordata</taxon>
        <taxon>Craniata</taxon>
        <taxon>Vertebrata</taxon>
        <taxon>Euteleostomi</taxon>
        <taxon>Actinopterygii</taxon>
        <taxon>Neopterygii</taxon>
        <taxon>Teleostei</taxon>
        <taxon>Anguilliformes</taxon>
        <taxon>Anguillidae</taxon>
        <taxon>Anguilla</taxon>
    </lineage>
</organism>
<proteinExistence type="predicted"/>
<sequence>MYTHTINKIYNLQIIQTFHKNISTFSQGQILMSFTASCSCFISRFSVIPDGVQKGPQCTAILLHSLPGPVLHYIYTPVQHHHFLHIGNEHHIVFVLPLTYA</sequence>
<dbReference type="EMBL" id="GBXM01014231">
    <property type="protein sequence ID" value="JAH94346.1"/>
    <property type="molecule type" value="Transcribed_RNA"/>
</dbReference>
<accession>A0A0E9WVX8</accession>